<comment type="caution">
    <text evidence="3">The sequence shown here is derived from an EMBL/GenBank/DDBJ whole genome shotgun (WGS) entry which is preliminary data.</text>
</comment>
<evidence type="ECO:0000259" key="2">
    <source>
        <dbReference type="Pfam" id="PF02557"/>
    </source>
</evidence>
<reference evidence="3 4" key="1">
    <citation type="submission" date="2019-08" db="EMBL/GenBank/DDBJ databases">
        <title>Genome of Psychroserpens burtonensis ACAM 167.</title>
        <authorList>
            <person name="Bowman J.P."/>
        </authorList>
    </citation>
    <scope>NUCLEOTIDE SEQUENCE [LARGE SCALE GENOMIC DNA]</scope>
    <source>
        <strain evidence="3 4">ACAM 167</strain>
    </source>
</reference>
<feature type="domain" description="D-alanyl-D-alanine carboxypeptidase-like core" evidence="2">
    <location>
        <begin position="51"/>
        <end position="194"/>
    </location>
</feature>
<name>A0A5C7B9B2_9FLAO</name>
<organism evidence="3 4">
    <name type="scientific">Psychroserpens burtonensis</name>
    <dbReference type="NCBI Taxonomy" id="49278"/>
    <lineage>
        <taxon>Bacteria</taxon>
        <taxon>Pseudomonadati</taxon>
        <taxon>Bacteroidota</taxon>
        <taxon>Flavobacteriia</taxon>
        <taxon>Flavobacteriales</taxon>
        <taxon>Flavobacteriaceae</taxon>
        <taxon>Psychroserpens</taxon>
    </lineage>
</organism>
<dbReference type="Gene3D" id="3.30.1380.10">
    <property type="match status" value="1"/>
</dbReference>
<dbReference type="SUPFAM" id="SSF55166">
    <property type="entry name" value="Hedgehog/DD-peptidase"/>
    <property type="match status" value="1"/>
</dbReference>
<dbReference type="InterPro" id="IPR009045">
    <property type="entry name" value="Zn_M74/Hedgehog-like"/>
</dbReference>
<keyword evidence="1" id="KW-0732">Signal</keyword>
<evidence type="ECO:0000256" key="1">
    <source>
        <dbReference type="SAM" id="SignalP"/>
    </source>
</evidence>
<dbReference type="InterPro" id="IPR003709">
    <property type="entry name" value="VanY-like_core_dom"/>
</dbReference>
<sequence length="244" mass="28391">MKRRTFIKGSAAIGLGLAIFPQIAFQHSDNNITYNELIGKGNPEVFGDGFKLRNDAYDAFLKMSEEALKSDIKLRTVSSYRTFEHQNRIWERKYKNNINNGLSEQQSINKIIEYSTIPGTSRHHWATDIDLIDGNVLQPNTVLNSKHFEGIGCFSKFKIWMDTYANAFGFYLVYTHKTNRKGFKHEPWHYSYKPLSQGYLKAYQKLDLRDIIISEQLMGCEHFSEEFITNYLNQNILDINPELL</sequence>
<feature type="signal peptide" evidence="1">
    <location>
        <begin position="1"/>
        <end position="24"/>
    </location>
</feature>
<feature type="chain" id="PRO_5022824616" evidence="1">
    <location>
        <begin position="25"/>
        <end position="244"/>
    </location>
</feature>
<dbReference type="OrthoDB" id="9792074at2"/>
<dbReference type="GO" id="GO:0006508">
    <property type="term" value="P:proteolysis"/>
    <property type="evidence" value="ECO:0007669"/>
    <property type="project" value="InterPro"/>
</dbReference>
<keyword evidence="4" id="KW-1185">Reference proteome</keyword>
<evidence type="ECO:0000313" key="3">
    <source>
        <dbReference type="EMBL" id="TXE16519.1"/>
    </source>
</evidence>
<proteinExistence type="predicted"/>
<dbReference type="PANTHER" id="PTHR34385">
    <property type="entry name" value="D-ALANYL-D-ALANINE CARBOXYPEPTIDASE"/>
    <property type="match status" value="1"/>
</dbReference>
<dbReference type="InterPro" id="IPR052179">
    <property type="entry name" value="DD-CPase-like"/>
</dbReference>
<accession>A0A5C7B9B2</accession>
<dbReference type="CDD" id="cd14847">
    <property type="entry name" value="DD-carboxypeptidase_like"/>
    <property type="match status" value="1"/>
</dbReference>
<dbReference type="AlphaFoldDB" id="A0A5C7B9B2"/>
<dbReference type="Proteomes" id="UP000321938">
    <property type="component" value="Unassembled WGS sequence"/>
</dbReference>
<gene>
    <name evidence="3" type="ORF">ES692_12120</name>
</gene>
<dbReference type="STRING" id="1123037.GCA_000425305_03361"/>
<dbReference type="PANTHER" id="PTHR34385:SF1">
    <property type="entry name" value="PEPTIDOGLYCAN L-ALANYL-D-GLUTAMATE ENDOPEPTIDASE CWLK"/>
    <property type="match status" value="1"/>
</dbReference>
<dbReference type="EMBL" id="VOSB01000017">
    <property type="protein sequence ID" value="TXE16519.1"/>
    <property type="molecule type" value="Genomic_DNA"/>
</dbReference>
<dbReference type="RefSeq" id="WP_028873022.1">
    <property type="nucleotide sequence ID" value="NZ_VOSB01000017.1"/>
</dbReference>
<dbReference type="GO" id="GO:0008233">
    <property type="term" value="F:peptidase activity"/>
    <property type="evidence" value="ECO:0007669"/>
    <property type="project" value="InterPro"/>
</dbReference>
<dbReference type="Pfam" id="PF02557">
    <property type="entry name" value="VanY"/>
    <property type="match status" value="1"/>
</dbReference>
<evidence type="ECO:0000313" key="4">
    <source>
        <dbReference type="Proteomes" id="UP000321938"/>
    </source>
</evidence>
<protein>
    <submittedName>
        <fullName evidence="3">M15 family metallopeptidase</fullName>
    </submittedName>
</protein>